<evidence type="ECO:0000256" key="1">
    <source>
        <dbReference type="ARBA" id="ARBA00004114"/>
    </source>
</evidence>
<feature type="coiled-coil region" evidence="11">
    <location>
        <begin position="300"/>
        <end position="334"/>
    </location>
</feature>
<protein>
    <recommendedName>
        <fullName evidence="3">Centrosomal protein POC5</fullName>
    </recommendedName>
    <alternativeName>
        <fullName evidence="9">Protein of centriole 5</fullName>
    </alternativeName>
</protein>
<comment type="function">
    <text evidence="10">Essential for the assembly of the distal half of centrioles, required for centriole elongation. Acts as a negative regulator of centriole elongation.</text>
</comment>
<evidence type="ECO:0000256" key="2">
    <source>
        <dbReference type="ARBA" id="ARBA00010411"/>
    </source>
</evidence>
<evidence type="ECO:0000256" key="11">
    <source>
        <dbReference type="SAM" id="Coils"/>
    </source>
</evidence>
<dbReference type="Proteomes" id="UP001642483">
    <property type="component" value="Unassembled WGS sequence"/>
</dbReference>
<gene>
    <name evidence="13" type="ORF">CVLEPA_LOCUS2768</name>
</gene>
<evidence type="ECO:0000256" key="4">
    <source>
        <dbReference type="ARBA" id="ARBA00022490"/>
    </source>
</evidence>
<keyword evidence="7" id="KW-0206">Cytoskeleton</keyword>
<feature type="compositionally biased region" description="Low complexity" evidence="12">
    <location>
        <begin position="76"/>
        <end position="90"/>
    </location>
</feature>
<evidence type="ECO:0000256" key="6">
    <source>
        <dbReference type="ARBA" id="ARBA00023054"/>
    </source>
</evidence>
<proteinExistence type="inferred from homology"/>
<feature type="compositionally biased region" description="Basic and acidic residues" evidence="12">
    <location>
        <begin position="98"/>
        <end position="109"/>
    </location>
</feature>
<comment type="subcellular location">
    <subcellularLocation>
        <location evidence="1">Cytoplasm</location>
        <location evidence="1">Cytoskeleton</location>
        <location evidence="1">Microtubule organizing center</location>
        <location evidence="1">Centrosome</location>
        <location evidence="1">Centriole</location>
    </subcellularLocation>
</comment>
<evidence type="ECO:0000256" key="9">
    <source>
        <dbReference type="ARBA" id="ARBA00031694"/>
    </source>
</evidence>
<accession>A0ABP0F3X2</accession>
<evidence type="ECO:0000256" key="12">
    <source>
        <dbReference type="SAM" id="MobiDB-lite"/>
    </source>
</evidence>
<reference evidence="13 14" key="1">
    <citation type="submission" date="2024-02" db="EMBL/GenBank/DDBJ databases">
        <authorList>
            <person name="Daric V."/>
            <person name="Darras S."/>
        </authorList>
    </citation>
    <scope>NUCLEOTIDE SEQUENCE [LARGE SCALE GENOMIC DNA]</scope>
</reference>
<dbReference type="PANTHER" id="PTHR28618:SF1">
    <property type="entry name" value="CENTROSOMAL PROTEIN POC5"/>
    <property type="match status" value="1"/>
</dbReference>
<comment type="caution">
    <text evidence="13">The sequence shown here is derived from an EMBL/GenBank/DDBJ whole genome shotgun (WGS) entry which is preliminary data.</text>
</comment>
<keyword evidence="4" id="KW-0963">Cytoplasm</keyword>
<evidence type="ECO:0000313" key="14">
    <source>
        <dbReference type="Proteomes" id="UP001642483"/>
    </source>
</evidence>
<evidence type="ECO:0000256" key="10">
    <source>
        <dbReference type="ARBA" id="ARBA00049959"/>
    </source>
</evidence>
<feature type="region of interest" description="Disordered" evidence="12">
    <location>
        <begin position="68"/>
        <end position="113"/>
    </location>
</feature>
<feature type="region of interest" description="Disordered" evidence="12">
    <location>
        <begin position="1"/>
        <end position="26"/>
    </location>
</feature>
<keyword evidence="14" id="KW-1185">Reference proteome</keyword>
<evidence type="ECO:0000256" key="7">
    <source>
        <dbReference type="ARBA" id="ARBA00023212"/>
    </source>
</evidence>
<evidence type="ECO:0000256" key="3">
    <source>
        <dbReference type="ARBA" id="ARBA00014910"/>
    </source>
</evidence>
<sequence>MSYTSEDGDGGPLINSDTSKGSSVSSGLQEEYNELLKYAIVTPKWNPEAQHTNMSLPQLQLTEPDNLPLTTVDEFSGVSSSSRSNDGTDSAMGSDELTSDRKTFREPPHLPDFQPLEIQASSYHKTPVQIHDVSHIDPDFKRIDQQLKNWNIKLNKMVLAEMSQTKTDITEQYRKMLHSKEKEHEASMNKLQNEVEDLKELLHTCETSLARKDSVILNLTRTLQTNKEKQEMMRALSMWKLRLSDEKRMAFTSNIARRHRERVVAIRAWQSWRAVVEGKWRDKVERACQKKAQEVCMTLTDDYEAKIASLNDALQASRDEVLRLNGEREKYEETMKKAFMRGVCALNLEAMSMFEGEGKG</sequence>
<keyword evidence="6 11" id="KW-0175">Coiled coil</keyword>
<evidence type="ECO:0000256" key="8">
    <source>
        <dbReference type="ARBA" id="ARBA00023306"/>
    </source>
</evidence>
<comment type="similarity">
    <text evidence="2">Belongs to the POC5 family.</text>
</comment>
<evidence type="ECO:0000313" key="13">
    <source>
        <dbReference type="EMBL" id="CAK8672977.1"/>
    </source>
</evidence>
<dbReference type="InterPro" id="IPR033351">
    <property type="entry name" value="POC5"/>
</dbReference>
<name>A0ABP0F3X2_CLALP</name>
<feature type="coiled-coil region" evidence="11">
    <location>
        <begin position="174"/>
        <end position="208"/>
    </location>
</feature>
<dbReference type="PANTHER" id="PTHR28618">
    <property type="entry name" value="CENTROSOMAL PROTEIN POC5"/>
    <property type="match status" value="1"/>
</dbReference>
<evidence type="ECO:0000256" key="5">
    <source>
        <dbReference type="ARBA" id="ARBA00022737"/>
    </source>
</evidence>
<keyword evidence="5" id="KW-0677">Repeat</keyword>
<dbReference type="EMBL" id="CAWYQH010000002">
    <property type="protein sequence ID" value="CAK8672977.1"/>
    <property type="molecule type" value="Genomic_DNA"/>
</dbReference>
<feature type="compositionally biased region" description="Low complexity" evidence="12">
    <location>
        <begin position="16"/>
        <end position="26"/>
    </location>
</feature>
<keyword evidence="8" id="KW-0131">Cell cycle</keyword>
<organism evidence="13 14">
    <name type="scientific">Clavelina lepadiformis</name>
    <name type="common">Light-bulb sea squirt</name>
    <name type="synonym">Ascidia lepadiformis</name>
    <dbReference type="NCBI Taxonomy" id="159417"/>
    <lineage>
        <taxon>Eukaryota</taxon>
        <taxon>Metazoa</taxon>
        <taxon>Chordata</taxon>
        <taxon>Tunicata</taxon>
        <taxon>Ascidiacea</taxon>
        <taxon>Aplousobranchia</taxon>
        <taxon>Clavelinidae</taxon>
        <taxon>Clavelina</taxon>
    </lineage>
</organism>